<dbReference type="SMART" id="SM00091">
    <property type="entry name" value="PAS"/>
    <property type="match status" value="2"/>
</dbReference>
<dbReference type="GO" id="GO:0043709">
    <property type="term" value="P:cell adhesion involved in single-species biofilm formation"/>
    <property type="evidence" value="ECO:0007669"/>
    <property type="project" value="TreeGrafter"/>
</dbReference>
<evidence type="ECO:0000256" key="2">
    <source>
        <dbReference type="ARBA" id="ARBA00012528"/>
    </source>
</evidence>
<keyword evidence="8" id="KW-1185">Reference proteome</keyword>
<dbReference type="EMBL" id="MVBK01000038">
    <property type="protein sequence ID" value="OOG25407.1"/>
    <property type="molecule type" value="Genomic_DNA"/>
</dbReference>
<dbReference type="PROSITE" id="PS50887">
    <property type="entry name" value="GGDEF"/>
    <property type="match status" value="1"/>
</dbReference>
<evidence type="ECO:0000313" key="8">
    <source>
        <dbReference type="Proteomes" id="UP000189462"/>
    </source>
</evidence>
<proteinExistence type="predicted"/>
<dbReference type="SUPFAM" id="SSF55785">
    <property type="entry name" value="PYP-like sensor domain (PAS domain)"/>
    <property type="match status" value="2"/>
</dbReference>
<dbReference type="InterPro" id="IPR050469">
    <property type="entry name" value="Diguanylate_Cyclase"/>
</dbReference>
<dbReference type="Gene3D" id="3.30.70.270">
    <property type="match status" value="1"/>
</dbReference>
<dbReference type="SMART" id="SM00267">
    <property type="entry name" value="GGDEF"/>
    <property type="match status" value="1"/>
</dbReference>
<evidence type="ECO:0000256" key="1">
    <source>
        <dbReference type="ARBA" id="ARBA00001946"/>
    </source>
</evidence>
<dbReference type="Pfam" id="PF12860">
    <property type="entry name" value="PAS_7"/>
    <property type="match status" value="1"/>
</dbReference>
<organism evidence="7 8">
    <name type="scientific">Thioalkalivibrio denitrificans</name>
    <dbReference type="NCBI Taxonomy" id="108003"/>
    <lineage>
        <taxon>Bacteria</taxon>
        <taxon>Pseudomonadati</taxon>
        <taxon>Pseudomonadota</taxon>
        <taxon>Gammaproteobacteria</taxon>
        <taxon>Chromatiales</taxon>
        <taxon>Ectothiorhodospiraceae</taxon>
        <taxon>Thioalkalivibrio</taxon>
    </lineage>
</organism>
<dbReference type="InterPro" id="IPR013656">
    <property type="entry name" value="PAS_4"/>
</dbReference>
<dbReference type="GO" id="GO:1902201">
    <property type="term" value="P:negative regulation of bacterial-type flagellum-dependent cell motility"/>
    <property type="evidence" value="ECO:0007669"/>
    <property type="project" value="TreeGrafter"/>
</dbReference>
<dbReference type="FunFam" id="3.30.70.270:FF:000001">
    <property type="entry name" value="Diguanylate cyclase domain protein"/>
    <property type="match status" value="1"/>
</dbReference>
<dbReference type="CDD" id="cd01949">
    <property type="entry name" value="GGDEF"/>
    <property type="match status" value="1"/>
</dbReference>
<dbReference type="Pfam" id="PF08448">
    <property type="entry name" value="PAS_4"/>
    <property type="match status" value="1"/>
</dbReference>
<dbReference type="OrthoDB" id="9812260at2"/>
<feature type="region of interest" description="Disordered" evidence="4">
    <location>
        <begin position="421"/>
        <end position="440"/>
    </location>
</feature>
<dbReference type="InterPro" id="IPR000160">
    <property type="entry name" value="GGDEF_dom"/>
</dbReference>
<dbReference type="NCBIfam" id="TIGR00254">
    <property type="entry name" value="GGDEF"/>
    <property type="match status" value="1"/>
</dbReference>
<dbReference type="SUPFAM" id="SSF55073">
    <property type="entry name" value="Nucleotide cyclase"/>
    <property type="match status" value="1"/>
</dbReference>
<feature type="domain" description="GGDEF" evidence="6">
    <location>
        <begin position="298"/>
        <end position="431"/>
    </location>
</feature>
<evidence type="ECO:0000259" key="5">
    <source>
        <dbReference type="PROSITE" id="PS50112"/>
    </source>
</evidence>
<dbReference type="CDD" id="cd00130">
    <property type="entry name" value="PAS"/>
    <property type="match status" value="1"/>
</dbReference>
<reference evidence="7 8" key="1">
    <citation type="submission" date="2017-02" db="EMBL/GenBank/DDBJ databases">
        <title>Genomic diversity within the haloalkaliphilic genus Thioalkalivibrio.</title>
        <authorList>
            <person name="Ahn A.-C."/>
            <person name="Meier-Kolthoff J."/>
            <person name="Overmars L."/>
            <person name="Richter M."/>
            <person name="Woyke T."/>
            <person name="Sorokin D.Y."/>
            <person name="Muyzer G."/>
        </authorList>
    </citation>
    <scope>NUCLEOTIDE SEQUENCE [LARGE SCALE GENOMIC DNA]</scope>
    <source>
        <strain evidence="7 8">ALJD</strain>
    </source>
</reference>
<accession>A0A1V3NJX6</accession>
<dbReference type="PANTHER" id="PTHR45138:SF9">
    <property type="entry name" value="DIGUANYLATE CYCLASE DGCM-RELATED"/>
    <property type="match status" value="1"/>
</dbReference>
<gene>
    <name evidence="7" type="ORF">B1C78_06735</name>
</gene>
<sequence>MKGLLESRDSTELRRIIDQLGIAAFVIDVDNDGGFHLAAINERHEQLSGMRHAESAGRRIEELLPSESASRVCENYLRCVRQRAPIDYQESLELPVGTTYWQTSLVPYMNAAGKVFRLLGTALEISPAVYLELQTRYQDTLLSAYLEESPDGILVVDADNRIKTWNRRFLEIWSIPDGVMTAGDGAGALESVRGQLKDPDQFISRVLDLYEHLDKEERGYRVEMRDGRVCERHSRGLRDPQGTYWGRIWFYRDVTAHEQMTAQLEQYARTDMLTHTENRRAFMEALRNEFSRARRYAHPLTVLMIDLDRFKSVNDKYGHEGGDAALKAFAHTVRPLLRDTDRFARMGGEEFAVLLPETGLEEGRKLAERLRAEVAGMTVESRLEYFKVTVSIGVAELQPDEVDAEETLNRADKALYAAKHGGRNRVSVASAKTPSERDAS</sequence>
<comment type="cofactor">
    <cofactor evidence="1">
        <name>Mg(2+)</name>
        <dbReference type="ChEBI" id="CHEBI:18420"/>
    </cofactor>
</comment>
<feature type="domain" description="PAS" evidence="5">
    <location>
        <begin position="9"/>
        <end position="83"/>
    </location>
</feature>
<comment type="caution">
    <text evidence="7">The sequence shown here is derived from an EMBL/GenBank/DDBJ whole genome shotgun (WGS) entry which is preliminary data.</text>
</comment>
<evidence type="ECO:0000313" key="7">
    <source>
        <dbReference type="EMBL" id="OOG25407.1"/>
    </source>
</evidence>
<protein>
    <recommendedName>
        <fullName evidence="2">diguanylate cyclase</fullName>
        <ecNumber evidence="2">2.7.7.65</ecNumber>
    </recommendedName>
</protein>
<dbReference type="EC" id="2.7.7.65" evidence="2"/>
<dbReference type="InterPro" id="IPR000014">
    <property type="entry name" value="PAS"/>
</dbReference>
<name>A0A1V3NJX6_9GAMM</name>
<dbReference type="GO" id="GO:0005886">
    <property type="term" value="C:plasma membrane"/>
    <property type="evidence" value="ECO:0007669"/>
    <property type="project" value="TreeGrafter"/>
</dbReference>
<dbReference type="PROSITE" id="PS50112">
    <property type="entry name" value="PAS"/>
    <property type="match status" value="1"/>
</dbReference>
<dbReference type="RefSeq" id="WP_077278383.1">
    <property type="nucleotide sequence ID" value="NZ_MVBK01000038.1"/>
</dbReference>
<dbReference type="AlphaFoldDB" id="A0A1V3NJX6"/>
<comment type="catalytic activity">
    <reaction evidence="3">
        <text>2 GTP = 3',3'-c-di-GMP + 2 diphosphate</text>
        <dbReference type="Rhea" id="RHEA:24898"/>
        <dbReference type="ChEBI" id="CHEBI:33019"/>
        <dbReference type="ChEBI" id="CHEBI:37565"/>
        <dbReference type="ChEBI" id="CHEBI:58805"/>
        <dbReference type="EC" id="2.7.7.65"/>
    </reaction>
</comment>
<evidence type="ECO:0000256" key="4">
    <source>
        <dbReference type="SAM" id="MobiDB-lite"/>
    </source>
</evidence>
<dbReference type="InterPro" id="IPR043128">
    <property type="entry name" value="Rev_trsase/Diguanyl_cyclase"/>
</dbReference>
<evidence type="ECO:0000259" key="6">
    <source>
        <dbReference type="PROSITE" id="PS50887"/>
    </source>
</evidence>
<dbReference type="STRING" id="108003.B1C78_06735"/>
<dbReference type="InterPro" id="IPR029787">
    <property type="entry name" value="Nucleotide_cyclase"/>
</dbReference>
<dbReference type="Gene3D" id="3.30.450.20">
    <property type="entry name" value="PAS domain"/>
    <property type="match status" value="2"/>
</dbReference>
<dbReference type="Pfam" id="PF00990">
    <property type="entry name" value="GGDEF"/>
    <property type="match status" value="1"/>
</dbReference>
<dbReference type="InterPro" id="IPR035965">
    <property type="entry name" value="PAS-like_dom_sf"/>
</dbReference>
<dbReference type="GO" id="GO:0052621">
    <property type="term" value="F:diguanylate cyclase activity"/>
    <property type="evidence" value="ECO:0007669"/>
    <property type="project" value="UniProtKB-EC"/>
</dbReference>
<evidence type="ECO:0000256" key="3">
    <source>
        <dbReference type="ARBA" id="ARBA00034247"/>
    </source>
</evidence>
<dbReference type="Proteomes" id="UP000189462">
    <property type="component" value="Unassembled WGS sequence"/>
</dbReference>
<dbReference type="PANTHER" id="PTHR45138">
    <property type="entry name" value="REGULATORY COMPONENTS OF SENSORY TRANSDUCTION SYSTEM"/>
    <property type="match status" value="1"/>
</dbReference>